<sequence length="73" mass="8209">MIVAQRMTHRSSVNYDIQTDDQQYGFKIFCQASGGACHQYRPFHTVFIPLGFSWQGFNEAYSISVCGLQGGVL</sequence>
<name>A0A4Y1RBG6_PRUDU</name>
<dbReference type="AlphaFoldDB" id="A0A4Y1RBG6"/>
<dbReference type="EMBL" id="AP019300">
    <property type="protein sequence ID" value="BBH01544.1"/>
    <property type="molecule type" value="Genomic_DNA"/>
</dbReference>
<protein>
    <submittedName>
        <fullName evidence="1">Receptor kinase 3</fullName>
    </submittedName>
</protein>
<keyword evidence="1" id="KW-0418">Kinase</keyword>
<accession>A0A4Y1RBG6</accession>
<keyword evidence="1" id="KW-0808">Transferase</keyword>
<organism evidence="1">
    <name type="scientific">Prunus dulcis</name>
    <name type="common">Almond</name>
    <name type="synonym">Amygdalus dulcis</name>
    <dbReference type="NCBI Taxonomy" id="3755"/>
    <lineage>
        <taxon>Eukaryota</taxon>
        <taxon>Viridiplantae</taxon>
        <taxon>Streptophyta</taxon>
        <taxon>Embryophyta</taxon>
        <taxon>Tracheophyta</taxon>
        <taxon>Spermatophyta</taxon>
        <taxon>Magnoliopsida</taxon>
        <taxon>eudicotyledons</taxon>
        <taxon>Gunneridae</taxon>
        <taxon>Pentapetalae</taxon>
        <taxon>rosids</taxon>
        <taxon>fabids</taxon>
        <taxon>Rosales</taxon>
        <taxon>Rosaceae</taxon>
        <taxon>Amygdaloideae</taxon>
        <taxon>Amygdaleae</taxon>
        <taxon>Prunus</taxon>
    </lineage>
</organism>
<reference evidence="1" key="1">
    <citation type="journal article" date="2019" name="Science">
        <title>Mutation of a bHLH transcription factor allowed almond domestication.</title>
        <authorList>
            <person name="Sanchez-Perez R."/>
            <person name="Pavan S."/>
            <person name="Mazzeo R."/>
            <person name="Moldovan C."/>
            <person name="Aiese Cigliano R."/>
            <person name="Del Cueto J."/>
            <person name="Ricciardi F."/>
            <person name="Lotti C."/>
            <person name="Ricciardi L."/>
            <person name="Dicenta F."/>
            <person name="Lopez-Marques R.L."/>
            <person name="Lindberg Moller B."/>
        </authorList>
    </citation>
    <scope>NUCLEOTIDE SEQUENCE</scope>
</reference>
<dbReference type="GO" id="GO:0016301">
    <property type="term" value="F:kinase activity"/>
    <property type="evidence" value="ECO:0007669"/>
    <property type="project" value="UniProtKB-KW"/>
</dbReference>
<evidence type="ECO:0000313" key="1">
    <source>
        <dbReference type="EMBL" id="BBH01544.1"/>
    </source>
</evidence>
<proteinExistence type="predicted"/>
<gene>
    <name evidence="1" type="ORF">Prudu_011838</name>
</gene>
<keyword evidence="1" id="KW-0675">Receptor</keyword>